<evidence type="ECO:0000256" key="5">
    <source>
        <dbReference type="ARBA" id="ARBA00022801"/>
    </source>
</evidence>
<proteinExistence type="inferred from homology"/>
<keyword evidence="3" id="KW-0540">Nuclease</keyword>
<dbReference type="InterPro" id="IPR038570">
    <property type="entry name" value="HicA_sf"/>
</dbReference>
<evidence type="ECO:0000256" key="4">
    <source>
        <dbReference type="ARBA" id="ARBA00022759"/>
    </source>
</evidence>
<keyword evidence="2" id="KW-1277">Toxin-antitoxin system</keyword>
<dbReference type="Pfam" id="PF07927">
    <property type="entry name" value="HicA_toxin"/>
    <property type="match status" value="1"/>
</dbReference>
<dbReference type="RefSeq" id="WP_377025285.1">
    <property type="nucleotide sequence ID" value="NZ_JBHLTS010000075.1"/>
</dbReference>
<evidence type="ECO:0000256" key="7">
    <source>
        <dbReference type="ARBA" id="ARBA00023016"/>
    </source>
</evidence>
<evidence type="ECO:0000256" key="2">
    <source>
        <dbReference type="ARBA" id="ARBA00022649"/>
    </source>
</evidence>
<dbReference type="InterPro" id="IPR012933">
    <property type="entry name" value="HicA_mRNA_interferase"/>
</dbReference>
<evidence type="ECO:0000313" key="9">
    <source>
        <dbReference type="Proteomes" id="UP001589828"/>
    </source>
</evidence>
<organism evidence="8 9">
    <name type="scientific">Mucilaginibacter angelicae</name>
    <dbReference type="NCBI Taxonomy" id="869718"/>
    <lineage>
        <taxon>Bacteria</taxon>
        <taxon>Pseudomonadati</taxon>
        <taxon>Bacteroidota</taxon>
        <taxon>Sphingobacteriia</taxon>
        <taxon>Sphingobacteriales</taxon>
        <taxon>Sphingobacteriaceae</taxon>
        <taxon>Mucilaginibacter</taxon>
    </lineage>
</organism>
<keyword evidence="6" id="KW-0694">RNA-binding</keyword>
<dbReference type="Gene3D" id="3.30.920.30">
    <property type="entry name" value="Hypothetical protein"/>
    <property type="match status" value="1"/>
</dbReference>
<keyword evidence="5" id="KW-0378">Hydrolase</keyword>
<comment type="caution">
    <text evidence="8">The sequence shown here is derived from an EMBL/GenBank/DDBJ whole genome shotgun (WGS) entry which is preliminary data.</text>
</comment>
<dbReference type="Proteomes" id="UP001589828">
    <property type="component" value="Unassembled WGS sequence"/>
</dbReference>
<evidence type="ECO:0000313" key="8">
    <source>
        <dbReference type="EMBL" id="MFC0517535.1"/>
    </source>
</evidence>
<dbReference type="SUPFAM" id="SSF54786">
    <property type="entry name" value="YcfA/nrd intein domain"/>
    <property type="match status" value="1"/>
</dbReference>
<sequence>MKRSALVKHLEKQGCYLLREGSNHAIYINPLNQKQTAVGRHQELDNLLCKKICKQLEIPPLS</sequence>
<evidence type="ECO:0000256" key="6">
    <source>
        <dbReference type="ARBA" id="ARBA00022884"/>
    </source>
</evidence>
<protein>
    <submittedName>
        <fullName evidence="8">Type II toxin-antitoxin system HicA family toxin</fullName>
    </submittedName>
</protein>
<gene>
    <name evidence="8" type="ORF">ACFFGT_25205</name>
</gene>
<name>A0ABV6LDJ9_9SPHI</name>
<keyword evidence="4" id="KW-0255">Endonuclease</keyword>
<evidence type="ECO:0000256" key="3">
    <source>
        <dbReference type="ARBA" id="ARBA00022722"/>
    </source>
</evidence>
<keyword evidence="7" id="KW-0346">Stress response</keyword>
<keyword evidence="9" id="KW-1185">Reference proteome</keyword>
<accession>A0ABV6LDJ9</accession>
<dbReference type="EMBL" id="JBHLTS010000075">
    <property type="protein sequence ID" value="MFC0517535.1"/>
    <property type="molecule type" value="Genomic_DNA"/>
</dbReference>
<reference evidence="8 9" key="1">
    <citation type="submission" date="2024-09" db="EMBL/GenBank/DDBJ databases">
        <authorList>
            <person name="Sun Q."/>
            <person name="Mori K."/>
        </authorList>
    </citation>
    <scope>NUCLEOTIDE SEQUENCE [LARGE SCALE GENOMIC DNA]</scope>
    <source>
        <strain evidence="8 9">NCAIM B.02415</strain>
    </source>
</reference>
<evidence type="ECO:0000256" key="1">
    <source>
        <dbReference type="ARBA" id="ARBA00006620"/>
    </source>
</evidence>
<comment type="similarity">
    <text evidence="1">Belongs to the HicA mRNA interferase family.</text>
</comment>